<dbReference type="Proteomes" id="UP000317010">
    <property type="component" value="Unassembled WGS sequence"/>
</dbReference>
<name>A0A562TUG6_9SPHI</name>
<dbReference type="OrthoDB" id="1114031at2"/>
<keyword evidence="3" id="KW-1185">Reference proteome</keyword>
<evidence type="ECO:0000313" key="3">
    <source>
        <dbReference type="Proteomes" id="UP000317010"/>
    </source>
</evidence>
<keyword evidence="1" id="KW-0732">Signal</keyword>
<sequence>MKTSLKFFRTATLMAAMVLVTISCKKNSSSTSSQTADENTTISLAASSTSAESMYDDAFDVVTESSEQSGVSTNSVAGKTVNAIGATNYSFVNVACATVTLAPATVGVFPKTLTIDYGTAGCTSNNGVTRKGSLSVTLTGPMRTPGTVVTVVYNNYSVNGYVLAGTYSLTSVLASGGGINYTITITNGNITLPAGGVYTYSGTETYTQVAGIGTSTVTDDSYDITGNFIYSGNGTSISGIIVTPLVRSADCANITSGTIDFTYKNISGVLDFGQGTCDNVATVKVGLTTKTITLPR</sequence>
<protein>
    <recommendedName>
        <fullName evidence="4">Lipoprotein</fullName>
    </recommendedName>
</protein>
<accession>A0A562TUG6</accession>
<dbReference type="AlphaFoldDB" id="A0A562TUG6"/>
<proteinExistence type="predicted"/>
<feature type="signal peptide" evidence="1">
    <location>
        <begin position="1"/>
        <end position="25"/>
    </location>
</feature>
<dbReference type="PROSITE" id="PS51257">
    <property type="entry name" value="PROKAR_LIPOPROTEIN"/>
    <property type="match status" value="1"/>
</dbReference>
<organism evidence="2 3">
    <name type="scientific">Mucilaginibacter frigoritolerans</name>
    <dbReference type="NCBI Taxonomy" id="652788"/>
    <lineage>
        <taxon>Bacteria</taxon>
        <taxon>Pseudomonadati</taxon>
        <taxon>Bacteroidota</taxon>
        <taxon>Sphingobacteriia</taxon>
        <taxon>Sphingobacteriales</taxon>
        <taxon>Sphingobacteriaceae</taxon>
        <taxon>Mucilaginibacter</taxon>
    </lineage>
</organism>
<evidence type="ECO:0000256" key="1">
    <source>
        <dbReference type="SAM" id="SignalP"/>
    </source>
</evidence>
<comment type="caution">
    <text evidence="2">The sequence shown here is derived from an EMBL/GenBank/DDBJ whole genome shotgun (WGS) entry which is preliminary data.</text>
</comment>
<reference evidence="2 3" key="1">
    <citation type="submission" date="2019-07" db="EMBL/GenBank/DDBJ databases">
        <title>Genomic Encyclopedia of Archaeal and Bacterial Type Strains, Phase II (KMG-II): from individual species to whole genera.</title>
        <authorList>
            <person name="Goeker M."/>
        </authorList>
    </citation>
    <scope>NUCLEOTIDE SEQUENCE [LARGE SCALE GENOMIC DNA]</scope>
    <source>
        <strain evidence="2 3">ATCC BAA-1854</strain>
    </source>
</reference>
<dbReference type="RefSeq" id="WP_144914764.1">
    <property type="nucleotide sequence ID" value="NZ_VLLI01000011.1"/>
</dbReference>
<evidence type="ECO:0000313" key="2">
    <source>
        <dbReference type="EMBL" id="TWI97192.1"/>
    </source>
</evidence>
<feature type="chain" id="PRO_5021902672" description="Lipoprotein" evidence="1">
    <location>
        <begin position="26"/>
        <end position="296"/>
    </location>
</feature>
<gene>
    <name evidence="2" type="ORF">JN11_03653</name>
</gene>
<evidence type="ECO:0008006" key="4">
    <source>
        <dbReference type="Google" id="ProtNLM"/>
    </source>
</evidence>
<dbReference type="EMBL" id="VLLI01000011">
    <property type="protein sequence ID" value="TWI97192.1"/>
    <property type="molecule type" value="Genomic_DNA"/>
</dbReference>